<evidence type="ECO:0000256" key="2">
    <source>
        <dbReference type="HAMAP-Rule" id="MF_00163"/>
    </source>
</evidence>
<accession>A0A1F7GVD7</accession>
<feature type="compositionally biased region" description="Polar residues" evidence="3">
    <location>
        <begin position="85"/>
        <end position="94"/>
    </location>
</feature>
<feature type="binding site" evidence="2">
    <location>
        <position position="160"/>
    </location>
    <ligand>
        <name>Fe cation</name>
        <dbReference type="ChEBI" id="CHEBI:24875"/>
    </ligand>
</feature>
<dbReference type="GO" id="GO:0046872">
    <property type="term" value="F:metal ion binding"/>
    <property type="evidence" value="ECO:0007669"/>
    <property type="project" value="UniProtKB-KW"/>
</dbReference>
<dbReference type="SUPFAM" id="SSF56420">
    <property type="entry name" value="Peptide deformylase"/>
    <property type="match status" value="1"/>
</dbReference>
<keyword evidence="2" id="KW-0378">Hydrolase</keyword>
<reference evidence="4 5" key="1">
    <citation type="journal article" date="2016" name="Nat. Commun.">
        <title>Thousands of microbial genomes shed light on interconnected biogeochemical processes in an aquifer system.</title>
        <authorList>
            <person name="Anantharaman K."/>
            <person name="Brown C.T."/>
            <person name="Hug L.A."/>
            <person name="Sharon I."/>
            <person name="Castelle C.J."/>
            <person name="Probst A.J."/>
            <person name="Thomas B.C."/>
            <person name="Singh A."/>
            <person name="Wilkins M.J."/>
            <person name="Karaoz U."/>
            <person name="Brodie E.L."/>
            <person name="Williams K.H."/>
            <person name="Hubbard S.S."/>
            <person name="Banfield J.F."/>
        </authorList>
    </citation>
    <scope>NUCLEOTIDE SEQUENCE [LARGE SCALE GENOMIC DNA]</scope>
</reference>
<dbReference type="GO" id="GO:0042586">
    <property type="term" value="F:peptide deformylase activity"/>
    <property type="evidence" value="ECO:0007669"/>
    <property type="project" value="UniProtKB-UniRule"/>
</dbReference>
<comment type="similarity">
    <text evidence="1 2">Belongs to the polypeptide deformylase family.</text>
</comment>
<dbReference type="AlphaFoldDB" id="A0A1F7GVD7"/>
<gene>
    <name evidence="2" type="primary">def</name>
    <name evidence="4" type="ORF">A3C24_02620</name>
</gene>
<dbReference type="EC" id="3.5.1.88" evidence="2"/>
<comment type="cofactor">
    <cofactor evidence="2">
        <name>Fe(2+)</name>
        <dbReference type="ChEBI" id="CHEBI:29033"/>
    </cofactor>
    <text evidence="2">Binds 1 Fe(2+) ion.</text>
</comment>
<dbReference type="InterPro" id="IPR036821">
    <property type="entry name" value="Peptide_deformylase_sf"/>
</dbReference>
<comment type="catalytic activity">
    <reaction evidence="2">
        <text>N-terminal N-formyl-L-methionyl-[peptide] + H2O = N-terminal L-methionyl-[peptide] + formate</text>
        <dbReference type="Rhea" id="RHEA:24420"/>
        <dbReference type="Rhea" id="RHEA-COMP:10639"/>
        <dbReference type="Rhea" id="RHEA-COMP:10640"/>
        <dbReference type="ChEBI" id="CHEBI:15377"/>
        <dbReference type="ChEBI" id="CHEBI:15740"/>
        <dbReference type="ChEBI" id="CHEBI:49298"/>
        <dbReference type="ChEBI" id="CHEBI:64731"/>
        <dbReference type="EC" id="3.5.1.88"/>
    </reaction>
</comment>
<dbReference type="InterPro" id="IPR023635">
    <property type="entry name" value="Peptide_deformylase"/>
</dbReference>
<comment type="caution">
    <text evidence="4">The sequence shown here is derived from an EMBL/GenBank/DDBJ whole genome shotgun (WGS) entry which is preliminary data.</text>
</comment>
<dbReference type="PIRSF" id="PIRSF004749">
    <property type="entry name" value="Pep_def"/>
    <property type="match status" value="1"/>
</dbReference>
<keyword evidence="2" id="KW-0648">Protein biosynthesis</keyword>
<evidence type="ECO:0000256" key="1">
    <source>
        <dbReference type="ARBA" id="ARBA00010759"/>
    </source>
</evidence>
<evidence type="ECO:0000313" key="4">
    <source>
        <dbReference type="EMBL" id="OGK23009.1"/>
    </source>
</evidence>
<dbReference type="PANTHER" id="PTHR10458">
    <property type="entry name" value="PEPTIDE DEFORMYLASE"/>
    <property type="match status" value="1"/>
</dbReference>
<name>A0A1F7GVD7_9BACT</name>
<feature type="binding site" evidence="2">
    <location>
        <position position="156"/>
    </location>
    <ligand>
        <name>Fe cation</name>
        <dbReference type="ChEBI" id="CHEBI:24875"/>
    </ligand>
</feature>
<dbReference type="PANTHER" id="PTHR10458:SF22">
    <property type="entry name" value="PEPTIDE DEFORMYLASE"/>
    <property type="match status" value="1"/>
</dbReference>
<dbReference type="EMBL" id="MFZM01000029">
    <property type="protein sequence ID" value="OGK23009.1"/>
    <property type="molecule type" value="Genomic_DNA"/>
</dbReference>
<evidence type="ECO:0000256" key="3">
    <source>
        <dbReference type="SAM" id="MobiDB-lite"/>
    </source>
</evidence>
<dbReference type="Proteomes" id="UP000177159">
    <property type="component" value="Unassembled WGS sequence"/>
</dbReference>
<feature type="binding site" evidence="2">
    <location>
        <position position="114"/>
    </location>
    <ligand>
        <name>Fe cation</name>
        <dbReference type="ChEBI" id="CHEBI:24875"/>
    </ligand>
</feature>
<keyword evidence="2" id="KW-0408">Iron</keyword>
<dbReference type="PRINTS" id="PR01576">
    <property type="entry name" value="PDEFORMYLASE"/>
</dbReference>
<protein>
    <recommendedName>
        <fullName evidence="2">Peptide deformylase</fullName>
        <shortName evidence="2">PDF</shortName>
        <ecNumber evidence="2">3.5.1.88</ecNumber>
    </recommendedName>
    <alternativeName>
        <fullName evidence="2">Polypeptide deformylase</fullName>
    </alternativeName>
</protein>
<dbReference type="GO" id="GO:0006412">
    <property type="term" value="P:translation"/>
    <property type="evidence" value="ECO:0007669"/>
    <property type="project" value="UniProtKB-UniRule"/>
</dbReference>
<feature type="active site" evidence="2">
    <location>
        <position position="157"/>
    </location>
</feature>
<dbReference type="HAMAP" id="MF_00163">
    <property type="entry name" value="Pep_deformylase"/>
    <property type="match status" value="1"/>
</dbReference>
<dbReference type="Gene3D" id="3.90.45.10">
    <property type="entry name" value="Peptide deformylase"/>
    <property type="match status" value="1"/>
</dbReference>
<feature type="region of interest" description="Disordered" evidence="3">
    <location>
        <begin position="83"/>
        <end position="105"/>
    </location>
</feature>
<dbReference type="CDD" id="cd00487">
    <property type="entry name" value="Pep_deformylase"/>
    <property type="match status" value="1"/>
</dbReference>
<evidence type="ECO:0000313" key="5">
    <source>
        <dbReference type="Proteomes" id="UP000177159"/>
    </source>
</evidence>
<comment type="function">
    <text evidence="2">Removes the formyl group from the N-terminal Met of newly synthesized proteins. Requires at least a dipeptide for an efficient rate of reaction. N-terminal L-methionine is a prerequisite for activity but the enzyme has broad specificity at other positions.</text>
</comment>
<proteinExistence type="inferred from homology"/>
<organism evidence="4 5">
    <name type="scientific">Candidatus Roizmanbacteria bacterium RIFCSPHIGHO2_02_FULL_37_24</name>
    <dbReference type="NCBI Taxonomy" id="1802037"/>
    <lineage>
        <taxon>Bacteria</taxon>
        <taxon>Candidatus Roizmaniibacteriota</taxon>
    </lineage>
</organism>
<keyword evidence="2" id="KW-0479">Metal-binding</keyword>
<dbReference type="Pfam" id="PF01327">
    <property type="entry name" value="Pep_deformylase"/>
    <property type="match status" value="1"/>
</dbReference>
<sequence length="190" mass="21814">MKIVHVPHSVLNTQAKPVHIIDKKIKKIAYDMIDLLENQKNPEGVGLAANQIGLPYALFIVKPTKKDHAIICFNPEIIKIENGKPTLSPSNQPTEGHKVEGEKRKKKRQKLEGCLSIPYMWGRVDRAPKVMLRFTDIDGKTHKQWFVGFQAIIVQHEMDHLNGILFTQRVLEQGNQMYKEVDGELKRFEI</sequence>